<dbReference type="EMBL" id="KI912111">
    <property type="protein sequence ID" value="ETS82953.1"/>
    <property type="molecule type" value="Genomic_DNA"/>
</dbReference>
<evidence type="ECO:0000313" key="1">
    <source>
        <dbReference type="EMBL" id="ETS82953.1"/>
    </source>
</evidence>
<organism evidence="1 2">
    <name type="scientific">Pestalotiopsis fici (strain W106-1 / CGMCC3.15140)</name>
    <dbReference type="NCBI Taxonomy" id="1229662"/>
    <lineage>
        <taxon>Eukaryota</taxon>
        <taxon>Fungi</taxon>
        <taxon>Dikarya</taxon>
        <taxon>Ascomycota</taxon>
        <taxon>Pezizomycotina</taxon>
        <taxon>Sordariomycetes</taxon>
        <taxon>Xylariomycetidae</taxon>
        <taxon>Amphisphaeriales</taxon>
        <taxon>Sporocadaceae</taxon>
        <taxon>Pestalotiopsis</taxon>
    </lineage>
</organism>
<dbReference type="GeneID" id="19269842"/>
<dbReference type="AlphaFoldDB" id="W3XA15"/>
<proteinExistence type="predicted"/>
<evidence type="ECO:0000313" key="2">
    <source>
        <dbReference type="Proteomes" id="UP000030651"/>
    </source>
</evidence>
<protein>
    <submittedName>
        <fullName evidence="1">Uncharacterized protein</fullName>
    </submittedName>
</protein>
<accession>W3XA15</accession>
<reference evidence="2" key="1">
    <citation type="journal article" date="2015" name="BMC Genomics">
        <title>Genomic and transcriptomic analysis of the endophytic fungus Pestalotiopsis fici reveals its lifestyle and high potential for synthesis of natural products.</title>
        <authorList>
            <person name="Wang X."/>
            <person name="Zhang X."/>
            <person name="Liu L."/>
            <person name="Xiang M."/>
            <person name="Wang W."/>
            <person name="Sun X."/>
            <person name="Che Y."/>
            <person name="Guo L."/>
            <person name="Liu G."/>
            <person name="Guo L."/>
            <person name="Wang C."/>
            <person name="Yin W.B."/>
            <person name="Stadler M."/>
            <person name="Zhang X."/>
            <person name="Liu X."/>
        </authorList>
    </citation>
    <scope>NUCLEOTIDE SEQUENCE [LARGE SCALE GENOMIC DNA]</scope>
    <source>
        <strain evidence="2">W106-1 / CGMCC3.15140</strain>
    </source>
</reference>
<keyword evidence="2" id="KW-1185">Reference proteome</keyword>
<dbReference type="KEGG" id="pfy:PFICI_04829"/>
<gene>
    <name evidence="1" type="ORF">PFICI_04829</name>
</gene>
<dbReference type="InParanoid" id="W3XA15"/>
<dbReference type="RefSeq" id="XP_007831601.1">
    <property type="nucleotide sequence ID" value="XM_007833410.1"/>
</dbReference>
<name>W3XA15_PESFW</name>
<dbReference type="Proteomes" id="UP000030651">
    <property type="component" value="Unassembled WGS sequence"/>
</dbReference>
<dbReference type="HOGENOM" id="CLU_1563408_0_0_1"/>
<sequence length="171" mass="20149">MSHNTLWTLLENPWAFCTTYWNRGDFQGLVESVSFIKGTLPLEHNVWRQLSDYQIPRTINISGPLGIKTVEKILFDQPQLLTTLRDEIDSLDDMEIVYGPGSHSSKWNGLREYFRYRWLSRIPDSGIFYVEDHFPGDRFARETYPDQPDARLKHFDKIPELRVLIMLTVEQ</sequence>